<dbReference type="AlphaFoldDB" id="A0A8B9NNR0"/>
<reference evidence="1" key="1">
    <citation type="submission" date="2025-08" db="UniProtKB">
        <authorList>
            <consortium name="Ensembl"/>
        </authorList>
    </citation>
    <scope>IDENTIFICATION</scope>
</reference>
<evidence type="ECO:0000313" key="1">
    <source>
        <dbReference type="Ensembl" id="ENSAOWP00000000160.1"/>
    </source>
</evidence>
<name>A0A8B9NNR0_APTOW</name>
<proteinExistence type="predicted"/>
<sequence>MRKWEYCSASDSLCVMPNFPMVLGMTYSECQHDLQSLYVFRGEFVKEH</sequence>
<keyword evidence="2" id="KW-1185">Reference proteome</keyword>
<dbReference type="Proteomes" id="UP000694424">
    <property type="component" value="Unplaced"/>
</dbReference>
<protein>
    <submittedName>
        <fullName evidence="1">Uncharacterized protein</fullName>
    </submittedName>
</protein>
<accession>A0A8B9NNR0</accession>
<evidence type="ECO:0000313" key="2">
    <source>
        <dbReference type="Proteomes" id="UP000694424"/>
    </source>
</evidence>
<organism evidence="1 2">
    <name type="scientific">Apteryx owenii</name>
    <name type="common">Little spotted kiwi</name>
    <dbReference type="NCBI Taxonomy" id="8824"/>
    <lineage>
        <taxon>Eukaryota</taxon>
        <taxon>Metazoa</taxon>
        <taxon>Chordata</taxon>
        <taxon>Craniata</taxon>
        <taxon>Vertebrata</taxon>
        <taxon>Euteleostomi</taxon>
        <taxon>Archelosauria</taxon>
        <taxon>Archosauria</taxon>
        <taxon>Dinosauria</taxon>
        <taxon>Saurischia</taxon>
        <taxon>Theropoda</taxon>
        <taxon>Coelurosauria</taxon>
        <taxon>Aves</taxon>
        <taxon>Palaeognathae</taxon>
        <taxon>Apterygiformes</taxon>
        <taxon>Apterygidae</taxon>
        <taxon>Apteryx</taxon>
    </lineage>
</organism>
<reference evidence="1" key="2">
    <citation type="submission" date="2025-09" db="UniProtKB">
        <authorList>
            <consortium name="Ensembl"/>
        </authorList>
    </citation>
    <scope>IDENTIFICATION</scope>
</reference>
<dbReference type="Ensembl" id="ENSAOWT00000000192.1">
    <property type="protein sequence ID" value="ENSAOWP00000000160.1"/>
    <property type="gene ID" value="ENSAOWG00000000144.1"/>
</dbReference>